<proteinExistence type="predicted"/>
<dbReference type="AlphaFoldDB" id="A0A679NQT5"/>
<reference evidence="2" key="2">
    <citation type="submission" date="2021-03" db="EMBL/GenBank/DDBJ databases">
        <authorList>
            <person name="Alouane T."/>
            <person name="Langin T."/>
            <person name="Bonhomme L."/>
        </authorList>
    </citation>
    <scope>NUCLEOTIDE SEQUENCE</scope>
    <source>
        <strain evidence="2">MDC_Fg202</strain>
    </source>
</reference>
<feature type="region of interest" description="Disordered" evidence="1">
    <location>
        <begin position="72"/>
        <end position="91"/>
    </location>
</feature>
<protein>
    <submittedName>
        <fullName evidence="3">Uncharacterized protein</fullName>
    </submittedName>
</protein>
<evidence type="ECO:0000313" key="2">
    <source>
        <dbReference type="EMBL" id="CAG1968859.1"/>
    </source>
</evidence>
<dbReference type="EMBL" id="CAJPIJ010000078">
    <property type="protein sequence ID" value="CAG1968859.1"/>
    <property type="molecule type" value="Genomic_DNA"/>
</dbReference>
<dbReference type="EMBL" id="CAAKMV010000174">
    <property type="protein sequence ID" value="VIO63339.1"/>
    <property type="molecule type" value="Genomic_DNA"/>
</dbReference>
<reference evidence="3" key="1">
    <citation type="submission" date="2019-04" db="EMBL/GenBank/DDBJ databases">
        <authorList>
            <person name="Melise S."/>
            <person name="Noan J."/>
            <person name="Okalmin O."/>
        </authorList>
    </citation>
    <scope>NUCLEOTIDE SEQUENCE</scope>
    <source>
        <strain evidence="3">FN9</strain>
    </source>
</reference>
<dbReference type="Proteomes" id="UP000746612">
    <property type="component" value="Unassembled WGS sequence"/>
</dbReference>
<organism evidence="3">
    <name type="scientific">Gibberella zeae</name>
    <name type="common">Wheat head blight fungus</name>
    <name type="synonym">Fusarium graminearum</name>
    <dbReference type="NCBI Taxonomy" id="5518"/>
    <lineage>
        <taxon>Eukaryota</taxon>
        <taxon>Fungi</taxon>
        <taxon>Dikarya</taxon>
        <taxon>Ascomycota</taxon>
        <taxon>Pezizomycotina</taxon>
        <taxon>Sordariomycetes</taxon>
        <taxon>Hypocreomycetidae</taxon>
        <taxon>Hypocreales</taxon>
        <taxon>Nectriaceae</taxon>
        <taxon>Fusarium</taxon>
    </lineage>
</organism>
<gene>
    <name evidence="3" type="ORF">FUG_LOCUS511855</name>
    <name evidence="2" type="ORF">MDCFG202_LOCUS63458</name>
</gene>
<accession>A0A679NQT5</accession>
<sequence>MFLQSRPYSFTDLTMLPLTDNWTSAASISCVNTVVNAGVGASLWKGALCQPAVWTWKRGMPDYQGASACLGVRMTPPPRRTTNRGDEDKPRLWPHRHISNMKWLRIRAEE</sequence>
<evidence type="ECO:0000313" key="3">
    <source>
        <dbReference type="EMBL" id="VIO63339.1"/>
    </source>
</evidence>
<evidence type="ECO:0000256" key="1">
    <source>
        <dbReference type="SAM" id="MobiDB-lite"/>
    </source>
</evidence>
<name>A0A679NQT5_GIBZA</name>